<sequence length="119" mass="13852">MTFLHSYSPTYKNHLTPPSHQLPYFPLSTMYFKPCPTVRRIRIGSIIQNIENAKCRTAVWNFWVFFPLKALVHIYVDFSGLERNPASKAKCTEPYQIKRHSGLFGYRTSVLLAERGPIF</sequence>
<dbReference type="HOGENOM" id="CLU_2061858_0_0_1"/>
<accession>A0A0C9X3R2</accession>
<name>A0A0C9X3R2_9AGAR</name>
<evidence type="ECO:0000313" key="1">
    <source>
        <dbReference type="EMBL" id="KIJ95873.1"/>
    </source>
</evidence>
<proteinExistence type="predicted"/>
<protein>
    <submittedName>
        <fullName evidence="1">Uncharacterized protein</fullName>
    </submittedName>
</protein>
<gene>
    <name evidence="1" type="ORF">K443DRAFT_313626</name>
</gene>
<reference evidence="1 2" key="1">
    <citation type="submission" date="2014-04" db="EMBL/GenBank/DDBJ databases">
        <authorList>
            <consortium name="DOE Joint Genome Institute"/>
            <person name="Kuo A."/>
            <person name="Kohler A."/>
            <person name="Nagy L.G."/>
            <person name="Floudas D."/>
            <person name="Copeland A."/>
            <person name="Barry K.W."/>
            <person name="Cichocki N."/>
            <person name="Veneault-Fourrey C."/>
            <person name="LaButti K."/>
            <person name="Lindquist E.A."/>
            <person name="Lipzen A."/>
            <person name="Lundell T."/>
            <person name="Morin E."/>
            <person name="Murat C."/>
            <person name="Sun H."/>
            <person name="Tunlid A."/>
            <person name="Henrissat B."/>
            <person name="Grigoriev I.V."/>
            <person name="Hibbett D.S."/>
            <person name="Martin F."/>
            <person name="Nordberg H.P."/>
            <person name="Cantor M.N."/>
            <person name="Hua S.X."/>
        </authorList>
    </citation>
    <scope>NUCLEOTIDE SEQUENCE [LARGE SCALE GENOMIC DNA]</scope>
    <source>
        <strain evidence="1 2">LaAM-08-1</strain>
    </source>
</reference>
<dbReference type="Proteomes" id="UP000054477">
    <property type="component" value="Unassembled WGS sequence"/>
</dbReference>
<keyword evidence="2" id="KW-1185">Reference proteome</keyword>
<organism evidence="1 2">
    <name type="scientific">Laccaria amethystina LaAM-08-1</name>
    <dbReference type="NCBI Taxonomy" id="1095629"/>
    <lineage>
        <taxon>Eukaryota</taxon>
        <taxon>Fungi</taxon>
        <taxon>Dikarya</taxon>
        <taxon>Basidiomycota</taxon>
        <taxon>Agaricomycotina</taxon>
        <taxon>Agaricomycetes</taxon>
        <taxon>Agaricomycetidae</taxon>
        <taxon>Agaricales</taxon>
        <taxon>Agaricineae</taxon>
        <taxon>Hydnangiaceae</taxon>
        <taxon>Laccaria</taxon>
    </lineage>
</organism>
<evidence type="ECO:0000313" key="2">
    <source>
        <dbReference type="Proteomes" id="UP000054477"/>
    </source>
</evidence>
<dbReference type="AlphaFoldDB" id="A0A0C9X3R2"/>
<reference evidence="2" key="2">
    <citation type="submission" date="2015-01" db="EMBL/GenBank/DDBJ databases">
        <title>Evolutionary Origins and Diversification of the Mycorrhizal Mutualists.</title>
        <authorList>
            <consortium name="DOE Joint Genome Institute"/>
            <consortium name="Mycorrhizal Genomics Consortium"/>
            <person name="Kohler A."/>
            <person name="Kuo A."/>
            <person name="Nagy L.G."/>
            <person name="Floudas D."/>
            <person name="Copeland A."/>
            <person name="Barry K.W."/>
            <person name="Cichocki N."/>
            <person name="Veneault-Fourrey C."/>
            <person name="LaButti K."/>
            <person name="Lindquist E.A."/>
            <person name="Lipzen A."/>
            <person name="Lundell T."/>
            <person name="Morin E."/>
            <person name="Murat C."/>
            <person name="Riley R."/>
            <person name="Ohm R."/>
            <person name="Sun H."/>
            <person name="Tunlid A."/>
            <person name="Henrissat B."/>
            <person name="Grigoriev I.V."/>
            <person name="Hibbett D.S."/>
            <person name="Martin F."/>
        </authorList>
    </citation>
    <scope>NUCLEOTIDE SEQUENCE [LARGE SCALE GENOMIC DNA]</scope>
    <source>
        <strain evidence="2">LaAM-08-1</strain>
    </source>
</reference>
<dbReference type="EMBL" id="KN838740">
    <property type="protein sequence ID" value="KIJ95873.1"/>
    <property type="molecule type" value="Genomic_DNA"/>
</dbReference>